<proteinExistence type="predicted"/>
<sequence>MGSFPRWMFSDSEKEKLIQTLTANLPLLRARMDISQEEIAKIIGISRQTYSSFENGKRQMSWQVYLALILFFDVNSETHDLLHHLECFPEVLIDRSVKTEGQERIENSGVDNSDISEMLAKLDEQALRSVKTVLMVEYARCSKIPREAIIKAFGSTEFTSAVPRKDPELEKAIARVKRRDDGK</sequence>
<protein>
    <submittedName>
        <fullName evidence="2">Helix-turn-helix domain-containing protein</fullName>
    </submittedName>
</protein>
<name>A0A9D2KNA5_9FIRM</name>
<comment type="caution">
    <text evidence="2">The sequence shown here is derived from an EMBL/GenBank/DDBJ whole genome shotgun (WGS) entry which is preliminary data.</text>
</comment>
<dbReference type="GO" id="GO:0003677">
    <property type="term" value="F:DNA binding"/>
    <property type="evidence" value="ECO:0007669"/>
    <property type="project" value="InterPro"/>
</dbReference>
<evidence type="ECO:0000313" key="2">
    <source>
        <dbReference type="EMBL" id="HJA70989.1"/>
    </source>
</evidence>
<gene>
    <name evidence="2" type="ORF">IAA07_05320</name>
</gene>
<reference evidence="2" key="2">
    <citation type="submission" date="2021-04" db="EMBL/GenBank/DDBJ databases">
        <authorList>
            <person name="Gilroy R."/>
        </authorList>
    </citation>
    <scope>NUCLEOTIDE SEQUENCE</scope>
    <source>
        <strain evidence="2">CHK178-16964</strain>
    </source>
</reference>
<dbReference type="InterPro" id="IPR001387">
    <property type="entry name" value="Cro/C1-type_HTH"/>
</dbReference>
<dbReference type="EMBL" id="DWZA01000050">
    <property type="protein sequence ID" value="HJA70989.1"/>
    <property type="molecule type" value="Genomic_DNA"/>
</dbReference>
<dbReference type="SMART" id="SM00530">
    <property type="entry name" value="HTH_XRE"/>
    <property type="match status" value="1"/>
</dbReference>
<feature type="domain" description="HTH cro/C1-type" evidence="1">
    <location>
        <begin position="28"/>
        <end position="58"/>
    </location>
</feature>
<dbReference type="Proteomes" id="UP000823900">
    <property type="component" value="Unassembled WGS sequence"/>
</dbReference>
<organism evidence="2 3">
    <name type="scientific">Candidatus Lachnoclostridium stercoravium</name>
    <dbReference type="NCBI Taxonomy" id="2838633"/>
    <lineage>
        <taxon>Bacteria</taxon>
        <taxon>Bacillati</taxon>
        <taxon>Bacillota</taxon>
        <taxon>Clostridia</taxon>
        <taxon>Lachnospirales</taxon>
        <taxon>Lachnospiraceae</taxon>
    </lineage>
</organism>
<evidence type="ECO:0000313" key="3">
    <source>
        <dbReference type="Proteomes" id="UP000823900"/>
    </source>
</evidence>
<dbReference type="Gene3D" id="1.10.260.40">
    <property type="entry name" value="lambda repressor-like DNA-binding domains"/>
    <property type="match status" value="1"/>
</dbReference>
<dbReference type="AlphaFoldDB" id="A0A9D2KNA5"/>
<dbReference type="PROSITE" id="PS50943">
    <property type="entry name" value="HTH_CROC1"/>
    <property type="match status" value="1"/>
</dbReference>
<dbReference type="InterPro" id="IPR010982">
    <property type="entry name" value="Lambda_DNA-bd_dom_sf"/>
</dbReference>
<reference evidence="2" key="1">
    <citation type="journal article" date="2021" name="PeerJ">
        <title>Extensive microbial diversity within the chicken gut microbiome revealed by metagenomics and culture.</title>
        <authorList>
            <person name="Gilroy R."/>
            <person name="Ravi A."/>
            <person name="Getino M."/>
            <person name="Pursley I."/>
            <person name="Horton D.L."/>
            <person name="Alikhan N.F."/>
            <person name="Baker D."/>
            <person name="Gharbi K."/>
            <person name="Hall N."/>
            <person name="Watson M."/>
            <person name="Adriaenssens E.M."/>
            <person name="Foster-Nyarko E."/>
            <person name="Jarju S."/>
            <person name="Secka A."/>
            <person name="Antonio M."/>
            <person name="Oren A."/>
            <person name="Chaudhuri R.R."/>
            <person name="La Ragione R."/>
            <person name="Hildebrand F."/>
            <person name="Pallen M.J."/>
        </authorList>
    </citation>
    <scope>NUCLEOTIDE SEQUENCE</scope>
    <source>
        <strain evidence="2">CHK178-16964</strain>
    </source>
</reference>
<accession>A0A9D2KNA5</accession>
<evidence type="ECO:0000259" key="1">
    <source>
        <dbReference type="PROSITE" id="PS50943"/>
    </source>
</evidence>
<dbReference type="SUPFAM" id="SSF47413">
    <property type="entry name" value="lambda repressor-like DNA-binding domains"/>
    <property type="match status" value="1"/>
</dbReference>
<dbReference type="Pfam" id="PF01381">
    <property type="entry name" value="HTH_3"/>
    <property type="match status" value="1"/>
</dbReference>
<dbReference type="CDD" id="cd00093">
    <property type="entry name" value="HTH_XRE"/>
    <property type="match status" value="1"/>
</dbReference>